<evidence type="ECO:0000313" key="2">
    <source>
        <dbReference type="Proteomes" id="UP001060368"/>
    </source>
</evidence>
<dbReference type="GeneID" id="74306906"/>
<reference evidence="1" key="1">
    <citation type="submission" date="2022-04" db="EMBL/GenBank/DDBJ databases">
        <title>Complete genome of Methanoplanus endosymbiosus DSM 3599.</title>
        <authorList>
            <person name="Chen S.-C."/>
            <person name="You Y.-T."/>
            <person name="Zhou Y.-Z."/>
            <person name="Lai M.-C."/>
        </authorList>
    </citation>
    <scope>NUCLEOTIDE SEQUENCE</scope>
    <source>
        <strain evidence="1">DSM 3599</strain>
    </source>
</reference>
<name>A0A9E7PNV7_9EURY</name>
<accession>A0A9E7PNV7</accession>
<dbReference type="InterPro" id="IPR018716">
    <property type="entry name" value="DUF2240"/>
</dbReference>
<dbReference type="Proteomes" id="UP001060368">
    <property type="component" value="Chromosome"/>
</dbReference>
<dbReference type="Pfam" id="PF09999">
    <property type="entry name" value="DUF2240"/>
    <property type="match status" value="1"/>
</dbReference>
<gene>
    <name evidence="1" type="ORF">L6E24_04380</name>
</gene>
<proteinExistence type="predicted"/>
<dbReference type="EMBL" id="CP096115">
    <property type="protein sequence ID" value="UUX93370.1"/>
    <property type="molecule type" value="Genomic_DNA"/>
</dbReference>
<sequence>MNKFKPMLKQTIASPFKSMRKGGLKKNEIIYYLTLDRRWMNKDQAEKLITIGLEEGLLTKEKDLLSPAFDAASVEIPIGFKPGSEILKRRDPVEEILGRIAEKNKTEISVVTAEMNEIIRVSFDGHLSAAAASVIIARKYGVPFEEYLTELKKQAKSA</sequence>
<dbReference type="AlphaFoldDB" id="A0A9E7PNV7"/>
<evidence type="ECO:0000313" key="1">
    <source>
        <dbReference type="EMBL" id="UUX93370.1"/>
    </source>
</evidence>
<dbReference type="KEGG" id="mend:L6E24_04380"/>
<keyword evidence="2" id="KW-1185">Reference proteome</keyword>
<protein>
    <submittedName>
        <fullName evidence="1">DUF2240 family protein</fullName>
    </submittedName>
</protein>
<organism evidence="1 2">
    <name type="scientific">Methanoplanus endosymbiosus</name>
    <dbReference type="NCBI Taxonomy" id="33865"/>
    <lineage>
        <taxon>Archaea</taxon>
        <taxon>Methanobacteriati</taxon>
        <taxon>Methanobacteriota</taxon>
        <taxon>Stenosarchaea group</taxon>
        <taxon>Methanomicrobia</taxon>
        <taxon>Methanomicrobiales</taxon>
        <taxon>Methanomicrobiaceae</taxon>
        <taxon>Methanoplanus</taxon>
    </lineage>
</organism>
<dbReference type="RefSeq" id="WP_257743509.1">
    <property type="nucleotide sequence ID" value="NZ_CP096115.1"/>
</dbReference>